<keyword evidence="8" id="KW-1185">Reference proteome</keyword>
<feature type="transmembrane region" description="Helical" evidence="6">
    <location>
        <begin position="6"/>
        <end position="26"/>
    </location>
</feature>
<keyword evidence="3 6" id="KW-0812">Transmembrane</keyword>
<feature type="transmembrane region" description="Helical" evidence="6">
    <location>
        <begin position="38"/>
        <end position="56"/>
    </location>
</feature>
<evidence type="ECO:0000313" key="8">
    <source>
        <dbReference type="Proteomes" id="UP001589536"/>
    </source>
</evidence>
<protein>
    <submittedName>
        <fullName evidence="7">Monovalent cation/H+ antiporter complex subunit F</fullName>
    </submittedName>
</protein>
<dbReference type="InterPro" id="IPR007208">
    <property type="entry name" value="MrpF/PhaF-like"/>
</dbReference>
<accession>A0ABV5UMM7</accession>
<dbReference type="Pfam" id="PF04066">
    <property type="entry name" value="MrpF_PhaF"/>
    <property type="match status" value="1"/>
</dbReference>
<keyword evidence="4 6" id="KW-1133">Transmembrane helix</keyword>
<keyword evidence="2" id="KW-1003">Cell membrane</keyword>
<evidence type="ECO:0000313" key="7">
    <source>
        <dbReference type="EMBL" id="MFB9713768.1"/>
    </source>
</evidence>
<evidence type="ECO:0000256" key="3">
    <source>
        <dbReference type="ARBA" id="ARBA00022692"/>
    </source>
</evidence>
<evidence type="ECO:0000256" key="6">
    <source>
        <dbReference type="SAM" id="Phobius"/>
    </source>
</evidence>
<evidence type="ECO:0000256" key="1">
    <source>
        <dbReference type="ARBA" id="ARBA00004651"/>
    </source>
</evidence>
<name>A0ABV5UMM7_9MICC</name>
<gene>
    <name evidence="7" type="ORF">ACFFPI_06330</name>
</gene>
<sequence length="96" mass="9878">MDVTIVWSAATLALLLFGVAPSLFLAARGSNVQRLVGLQLLTGSGVMVLIGLSIIAGQSSYLIVPLALAALAATGTLVYTRLLKPGIDGQPTVEEE</sequence>
<evidence type="ECO:0000256" key="5">
    <source>
        <dbReference type="ARBA" id="ARBA00023136"/>
    </source>
</evidence>
<reference evidence="7 8" key="1">
    <citation type="submission" date="2024-09" db="EMBL/GenBank/DDBJ databases">
        <authorList>
            <person name="Sun Q."/>
            <person name="Mori K."/>
        </authorList>
    </citation>
    <scope>NUCLEOTIDE SEQUENCE [LARGE SCALE GENOMIC DNA]</scope>
    <source>
        <strain evidence="7 8">JCM 13519</strain>
    </source>
</reference>
<dbReference type="RefSeq" id="WP_345045598.1">
    <property type="nucleotide sequence ID" value="NZ_BAABED010000001.1"/>
</dbReference>
<evidence type="ECO:0000256" key="4">
    <source>
        <dbReference type="ARBA" id="ARBA00022989"/>
    </source>
</evidence>
<keyword evidence="5 6" id="KW-0472">Membrane</keyword>
<evidence type="ECO:0000256" key="2">
    <source>
        <dbReference type="ARBA" id="ARBA00022475"/>
    </source>
</evidence>
<organism evidence="7 8">
    <name type="scientific">Arthrobacter methylotrophus</name>
    <dbReference type="NCBI Taxonomy" id="121291"/>
    <lineage>
        <taxon>Bacteria</taxon>
        <taxon>Bacillati</taxon>
        <taxon>Actinomycetota</taxon>
        <taxon>Actinomycetes</taxon>
        <taxon>Micrococcales</taxon>
        <taxon>Micrococcaceae</taxon>
        <taxon>Arthrobacter</taxon>
    </lineage>
</organism>
<comment type="subcellular location">
    <subcellularLocation>
        <location evidence="1">Cell membrane</location>
        <topology evidence="1">Multi-pass membrane protein</topology>
    </subcellularLocation>
</comment>
<comment type="caution">
    <text evidence="7">The sequence shown here is derived from an EMBL/GenBank/DDBJ whole genome shotgun (WGS) entry which is preliminary data.</text>
</comment>
<feature type="transmembrane region" description="Helical" evidence="6">
    <location>
        <begin position="62"/>
        <end position="80"/>
    </location>
</feature>
<dbReference type="Proteomes" id="UP001589536">
    <property type="component" value="Unassembled WGS sequence"/>
</dbReference>
<dbReference type="EMBL" id="JBHMBH010000017">
    <property type="protein sequence ID" value="MFB9713768.1"/>
    <property type="molecule type" value="Genomic_DNA"/>
</dbReference>
<proteinExistence type="predicted"/>